<evidence type="ECO:0000313" key="3">
    <source>
        <dbReference type="Proteomes" id="UP000697995"/>
    </source>
</evidence>
<reference evidence="2 3" key="1">
    <citation type="journal article" date="2020" name="Microorganisms">
        <title>Osmotic Adaptation and Compatible Solute Biosynthesis of Phototrophic Bacteria as Revealed from Genome Analyses.</title>
        <authorList>
            <person name="Imhoff J.F."/>
            <person name="Rahn T."/>
            <person name="Kunzel S."/>
            <person name="Keller A."/>
            <person name="Neulinger S.C."/>
        </authorList>
    </citation>
    <scope>NUCLEOTIDE SEQUENCE [LARGE SCALE GENOMIC DNA]</scope>
    <source>
        <strain evidence="2 3">DSM 15382</strain>
    </source>
</reference>
<evidence type="ECO:0000256" key="1">
    <source>
        <dbReference type="SAM" id="MobiDB-lite"/>
    </source>
</evidence>
<sequence>MPHPWKAQRPGHSLTAAIPPLLVVLLVVLFLHRVIAGLDAGPPPLTAAAAKDPTGAGSGPAQASAGG</sequence>
<proteinExistence type="predicted"/>
<dbReference type="RefSeq" id="WP_133219093.1">
    <property type="nucleotide sequence ID" value="NZ_NRSG01000096.1"/>
</dbReference>
<name>A0ABS1CY49_9PROT</name>
<dbReference type="Proteomes" id="UP000697995">
    <property type="component" value="Unassembled WGS sequence"/>
</dbReference>
<feature type="region of interest" description="Disordered" evidence="1">
    <location>
        <begin position="42"/>
        <end position="67"/>
    </location>
</feature>
<evidence type="ECO:0000313" key="2">
    <source>
        <dbReference type="EMBL" id="MBK1659350.1"/>
    </source>
</evidence>
<dbReference type="EMBL" id="NRSG01000096">
    <property type="protein sequence ID" value="MBK1659350.1"/>
    <property type="molecule type" value="Genomic_DNA"/>
</dbReference>
<accession>A0ABS1CY49</accession>
<protein>
    <submittedName>
        <fullName evidence="2">Uncharacterized protein</fullName>
    </submittedName>
</protein>
<keyword evidence="3" id="KW-1185">Reference proteome</keyword>
<comment type="caution">
    <text evidence="2">The sequence shown here is derived from an EMBL/GenBank/DDBJ whole genome shotgun (WGS) entry which is preliminary data.</text>
</comment>
<organism evidence="2 3">
    <name type="scientific">Paracraurococcus ruber</name>
    <dbReference type="NCBI Taxonomy" id="77675"/>
    <lineage>
        <taxon>Bacteria</taxon>
        <taxon>Pseudomonadati</taxon>
        <taxon>Pseudomonadota</taxon>
        <taxon>Alphaproteobacteria</taxon>
        <taxon>Acetobacterales</taxon>
        <taxon>Roseomonadaceae</taxon>
        <taxon>Paracraurococcus</taxon>
    </lineage>
</organism>
<gene>
    <name evidence="2" type="ORF">CKO45_14000</name>
</gene>